<evidence type="ECO:0000313" key="2">
    <source>
        <dbReference type="EMBL" id="MBO8466962.1"/>
    </source>
</evidence>
<organism evidence="2 3">
    <name type="scientific">Candidatus Cryptobacteroides faecipullorum</name>
    <dbReference type="NCBI Taxonomy" id="2840764"/>
    <lineage>
        <taxon>Bacteria</taxon>
        <taxon>Pseudomonadati</taxon>
        <taxon>Bacteroidota</taxon>
        <taxon>Bacteroidia</taxon>
        <taxon>Bacteroidales</taxon>
        <taxon>Candidatus Cryptobacteroides</taxon>
    </lineage>
</organism>
<keyword evidence="1" id="KW-1133">Transmembrane helix</keyword>
<dbReference type="SMART" id="SM00710">
    <property type="entry name" value="PbH1"/>
    <property type="match status" value="7"/>
</dbReference>
<accession>A0A9D9I733</accession>
<dbReference type="AlphaFoldDB" id="A0A9D9I733"/>
<dbReference type="InterPro" id="IPR006626">
    <property type="entry name" value="PbH1"/>
</dbReference>
<dbReference type="Gene3D" id="2.160.20.10">
    <property type="entry name" value="Single-stranded right-handed beta-helix, Pectin lyase-like"/>
    <property type="match status" value="1"/>
</dbReference>
<gene>
    <name evidence="2" type="ORF">IAB99_04270</name>
</gene>
<dbReference type="SUPFAM" id="SSF51126">
    <property type="entry name" value="Pectin lyase-like"/>
    <property type="match status" value="1"/>
</dbReference>
<dbReference type="InterPro" id="IPR011050">
    <property type="entry name" value="Pectin_lyase_fold/virulence"/>
</dbReference>
<proteinExistence type="predicted"/>
<dbReference type="InterPro" id="IPR012334">
    <property type="entry name" value="Pectin_lyas_fold"/>
</dbReference>
<feature type="transmembrane region" description="Helical" evidence="1">
    <location>
        <begin position="404"/>
        <end position="424"/>
    </location>
</feature>
<comment type="caution">
    <text evidence="2">The sequence shown here is derived from an EMBL/GenBank/DDBJ whole genome shotgun (WGS) entry which is preliminary data.</text>
</comment>
<keyword evidence="1" id="KW-0472">Membrane</keyword>
<dbReference type="EMBL" id="JADIMH010000022">
    <property type="protein sequence ID" value="MBO8466962.1"/>
    <property type="molecule type" value="Genomic_DNA"/>
</dbReference>
<evidence type="ECO:0000256" key="1">
    <source>
        <dbReference type="SAM" id="Phobius"/>
    </source>
</evidence>
<sequence length="438" mass="49195">MMRFIFVLFLNLTVCVGLSAKDVITINNRLDLRGDTLKLKKGTVVRFADDGIIVNGMVIGDSSEILAAKRQIFGENVTIGGTWHNKSVYGQWMGLQENADNTQQFRNLLVLCTGDNMTHLYTSSGIYPVHAIYNSAPLLFPSNVYWHNLSTIRILPCSYTHYSIVLLHRVKNVTIDGGSFVGDVNGHIGIEGEWGHGIKCGGSTNITLKNLTCSYCWGDGIDLIEGRDNMNQPTIVCNKITIDNVKCLHNRRQGMSIEAAHNVKVSNSEFAYTGHPFMTKPAAGLDIEEWNADGHKMNYLTFKNCTFHNNVGFDMQSEPNWKMGREEYRKFKNNISFELCNMDSCRVTYTNGISFTDCTIQDMCVHFSNDVSFNNCKIEKLIKSKNDSAVKITSCKGKAFLSSYALPMGFVGMPTIIGLVLFAYKYYINENDRHYNNS</sequence>
<evidence type="ECO:0000313" key="3">
    <source>
        <dbReference type="Proteomes" id="UP000823660"/>
    </source>
</evidence>
<reference evidence="2" key="2">
    <citation type="journal article" date="2021" name="PeerJ">
        <title>Extensive microbial diversity within the chicken gut microbiome revealed by metagenomics and culture.</title>
        <authorList>
            <person name="Gilroy R."/>
            <person name="Ravi A."/>
            <person name="Getino M."/>
            <person name="Pursley I."/>
            <person name="Horton D.L."/>
            <person name="Alikhan N.F."/>
            <person name="Baker D."/>
            <person name="Gharbi K."/>
            <person name="Hall N."/>
            <person name="Watson M."/>
            <person name="Adriaenssens E.M."/>
            <person name="Foster-Nyarko E."/>
            <person name="Jarju S."/>
            <person name="Secka A."/>
            <person name="Antonio M."/>
            <person name="Oren A."/>
            <person name="Chaudhuri R.R."/>
            <person name="La Ragione R."/>
            <person name="Hildebrand F."/>
            <person name="Pallen M.J."/>
        </authorList>
    </citation>
    <scope>NUCLEOTIDE SEQUENCE</scope>
    <source>
        <strain evidence="2">B1-15692</strain>
    </source>
</reference>
<reference evidence="2" key="1">
    <citation type="submission" date="2020-10" db="EMBL/GenBank/DDBJ databases">
        <authorList>
            <person name="Gilroy R."/>
        </authorList>
    </citation>
    <scope>NUCLEOTIDE SEQUENCE</scope>
    <source>
        <strain evidence="2">B1-15692</strain>
    </source>
</reference>
<name>A0A9D9I733_9BACT</name>
<keyword evidence="1" id="KW-0812">Transmembrane</keyword>
<dbReference type="Proteomes" id="UP000823660">
    <property type="component" value="Unassembled WGS sequence"/>
</dbReference>
<protein>
    <submittedName>
        <fullName evidence="2">Right-handed parallel beta-helix repeat-containing protein</fullName>
    </submittedName>
</protein>